<feature type="transmembrane region" description="Helical" evidence="6">
    <location>
        <begin position="229"/>
        <end position="251"/>
    </location>
</feature>
<dbReference type="HOGENOM" id="CLU_012349_1_1_1"/>
<dbReference type="PANTHER" id="PTHR12570">
    <property type="match status" value="1"/>
</dbReference>
<dbReference type="GO" id="GO:0015095">
    <property type="term" value="F:magnesium ion transmembrane transporter activity"/>
    <property type="evidence" value="ECO:0007669"/>
    <property type="project" value="InterPro"/>
</dbReference>
<comment type="similarity">
    <text evidence="2">Belongs to the NIPA family.</text>
</comment>
<reference evidence="7" key="1">
    <citation type="submission" date="2025-08" db="UniProtKB">
        <authorList>
            <consortium name="Ensembl"/>
        </authorList>
    </citation>
    <scope>IDENTIFICATION</scope>
</reference>
<organism evidence="7">
    <name type="scientific">Petromyzon marinus</name>
    <name type="common">Sea lamprey</name>
    <dbReference type="NCBI Taxonomy" id="7757"/>
    <lineage>
        <taxon>Eukaryota</taxon>
        <taxon>Metazoa</taxon>
        <taxon>Chordata</taxon>
        <taxon>Craniata</taxon>
        <taxon>Vertebrata</taxon>
        <taxon>Cyclostomata</taxon>
        <taxon>Hyperoartia</taxon>
        <taxon>Petromyzontiformes</taxon>
        <taxon>Petromyzontidae</taxon>
        <taxon>Petromyzon</taxon>
    </lineage>
</organism>
<dbReference type="STRING" id="7757.ENSPMAP00000008306"/>
<dbReference type="InterPro" id="IPR008521">
    <property type="entry name" value="Mg_trans_NIPA"/>
</dbReference>
<dbReference type="GO" id="GO:0016020">
    <property type="term" value="C:membrane"/>
    <property type="evidence" value="ECO:0007669"/>
    <property type="project" value="UniProtKB-SubCell"/>
</dbReference>
<keyword evidence="5 6" id="KW-0472">Membrane</keyword>
<evidence type="ECO:0000256" key="2">
    <source>
        <dbReference type="ARBA" id="ARBA00007230"/>
    </source>
</evidence>
<keyword evidence="4 6" id="KW-1133">Transmembrane helix</keyword>
<dbReference type="GeneTree" id="ENSGT00940000159067"/>
<evidence type="ECO:0000256" key="3">
    <source>
        <dbReference type="ARBA" id="ARBA00022692"/>
    </source>
</evidence>
<dbReference type="AlphaFoldDB" id="S4RSW6"/>
<dbReference type="PANTHER" id="PTHR12570:SF17">
    <property type="entry name" value="MAGNESIUM TRANSPORTER NIPA1"/>
    <property type="match status" value="1"/>
</dbReference>
<keyword evidence="3 6" id="KW-0812">Transmembrane</keyword>
<evidence type="ECO:0000256" key="4">
    <source>
        <dbReference type="ARBA" id="ARBA00022989"/>
    </source>
</evidence>
<dbReference type="Pfam" id="PF05653">
    <property type="entry name" value="Mg_trans_NIPA"/>
    <property type="match status" value="1"/>
</dbReference>
<reference evidence="7" key="2">
    <citation type="submission" date="2025-09" db="UniProtKB">
        <authorList>
            <consortium name="Ensembl"/>
        </authorList>
    </citation>
    <scope>IDENTIFICATION</scope>
</reference>
<evidence type="ECO:0000313" key="7">
    <source>
        <dbReference type="Ensembl" id="ENSPMAP00000008306.1"/>
    </source>
</evidence>
<name>S4RSW6_PETMA</name>
<evidence type="ECO:0000256" key="6">
    <source>
        <dbReference type="SAM" id="Phobius"/>
    </source>
</evidence>
<protein>
    <submittedName>
        <fullName evidence="7">NIPA magnesium transporter 1</fullName>
    </submittedName>
</protein>
<sequence length="270" mass="27739">GHSCLREWLWWVGTLTMALGQAGNFVAYNLAPATLVTPLGAFGIPFGAVLASWLLGERLSPLGKLGCVLCCVGCIEIIIHTPKASEVQRLAELEDRLTDPVFWAYVALVLLVLLTLVLRAASPAGSSDALVPIAICSLFGSFTVPSAKGLGLAVSELLPSAAPPSTPHAPQLALAAAAVLTVSLPAQLRYLTCALAASSSATVVPVYYAGFTVSVTAASSVLFREWAGASAVAALGAACGFVTVCAGVVLVEAYRDGSPPLPCQPPPKRD</sequence>
<feature type="transmembrane region" description="Helical" evidence="6">
    <location>
        <begin position="172"/>
        <end position="191"/>
    </location>
</feature>
<feature type="transmembrane region" description="Helical" evidence="6">
    <location>
        <begin position="62"/>
        <end position="81"/>
    </location>
</feature>
<dbReference type="OMA" id="YGKSNIM"/>
<feature type="transmembrane region" description="Helical" evidence="6">
    <location>
        <begin position="9"/>
        <end position="30"/>
    </location>
</feature>
<dbReference type="InterPro" id="IPR037185">
    <property type="entry name" value="EmrE-like"/>
</dbReference>
<dbReference type="SUPFAM" id="SSF103481">
    <property type="entry name" value="Multidrug resistance efflux transporter EmrE"/>
    <property type="match status" value="1"/>
</dbReference>
<evidence type="ECO:0000256" key="5">
    <source>
        <dbReference type="ARBA" id="ARBA00023136"/>
    </source>
</evidence>
<feature type="transmembrane region" description="Helical" evidence="6">
    <location>
        <begin position="36"/>
        <end position="55"/>
    </location>
</feature>
<feature type="transmembrane region" description="Helical" evidence="6">
    <location>
        <begin position="101"/>
        <end position="118"/>
    </location>
</feature>
<accession>S4RSW6</accession>
<feature type="transmembrane region" description="Helical" evidence="6">
    <location>
        <begin position="130"/>
        <end position="152"/>
    </location>
</feature>
<evidence type="ECO:0000256" key="1">
    <source>
        <dbReference type="ARBA" id="ARBA00004141"/>
    </source>
</evidence>
<proteinExistence type="inferred from homology"/>
<dbReference type="Ensembl" id="ENSPMAT00000008344.1">
    <property type="protein sequence ID" value="ENSPMAP00000008306.1"/>
    <property type="gene ID" value="ENSPMAG00000007541.1"/>
</dbReference>
<comment type="subcellular location">
    <subcellularLocation>
        <location evidence="1">Membrane</location>
        <topology evidence="1">Multi-pass membrane protein</topology>
    </subcellularLocation>
</comment>